<dbReference type="InterPro" id="IPR050266">
    <property type="entry name" value="AB_hydrolase_sf"/>
</dbReference>
<dbReference type="GO" id="GO:0046464">
    <property type="term" value="P:acylglycerol catabolic process"/>
    <property type="evidence" value="ECO:0007669"/>
    <property type="project" value="TreeGrafter"/>
</dbReference>
<evidence type="ECO:0000313" key="2">
    <source>
        <dbReference type="EMBL" id="SBS31990.1"/>
    </source>
</evidence>
<dbReference type="AlphaFoldDB" id="A0A1A8TFX9"/>
<sequence>MIEVYCLPGTMCTELLWQELFPFLPKHIVLKHVTLPVVSNLSEMVSVIISQLPDRPVNLLGFSLGGYLVSEIARLAPERIERAMVLSNSASELPETEKQQRQQALEWVLKSGYRGIPMKKAKAMLLPEHAVQERLLQIILDMDGALGEAVFVAQLQATLERRNNVAAIEESGRPWQVLAGLGDQFVSSDALKQIAQLSNVSVKVVAQSGHMLPLEQPKWVANKMANFFV</sequence>
<name>A0A1A8TFX9_9GAMM</name>
<reference evidence="2 3" key="1">
    <citation type="submission" date="2016-06" db="EMBL/GenBank/DDBJ databases">
        <authorList>
            <person name="Kjaerup R.B."/>
            <person name="Dalgaard T.S."/>
            <person name="Juul-Madsen H.R."/>
        </authorList>
    </citation>
    <scope>NUCLEOTIDE SEQUENCE [LARGE SCALE GENOMIC DNA]</scope>
    <source>
        <strain evidence="2 3">CECT 5080</strain>
    </source>
</reference>
<dbReference type="GO" id="GO:0047372">
    <property type="term" value="F:monoacylglycerol lipase activity"/>
    <property type="evidence" value="ECO:0007669"/>
    <property type="project" value="TreeGrafter"/>
</dbReference>
<dbReference type="Proteomes" id="UP000092627">
    <property type="component" value="Unassembled WGS sequence"/>
</dbReference>
<dbReference type="SUPFAM" id="SSF53474">
    <property type="entry name" value="alpha/beta-Hydrolases"/>
    <property type="match status" value="1"/>
</dbReference>
<dbReference type="RefSeq" id="WP_067209718.1">
    <property type="nucleotide sequence ID" value="NZ_FLOC01000011.1"/>
</dbReference>
<dbReference type="EMBL" id="FLOC01000011">
    <property type="protein sequence ID" value="SBS31990.1"/>
    <property type="molecule type" value="Genomic_DNA"/>
</dbReference>
<gene>
    <name evidence="2" type="ORF">MAQ5080_02129</name>
</gene>
<dbReference type="InterPro" id="IPR029058">
    <property type="entry name" value="AB_hydrolase_fold"/>
</dbReference>
<organism evidence="2 3">
    <name type="scientific">Marinomonas aquimarina</name>
    <dbReference type="NCBI Taxonomy" id="295068"/>
    <lineage>
        <taxon>Bacteria</taxon>
        <taxon>Pseudomonadati</taxon>
        <taxon>Pseudomonadota</taxon>
        <taxon>Gammaproteobacteria</taxon>
        <taxon>Oceanospirillales</taxon>
        <taxon>Oceanospirillaceae</taxon>
        <taxon>Marinomonas</taxon>
    </lineage>
</organism>
<evidence type="ECO:0000313" key="3">
    <source>
        <dbReference type="Proteomes" id="UP000092627"/>
    </source>
</evidence>
<accession>A0A1A8TFX9</accession>
<proteinExistence type="predicted"/>
<dbReference type="PANTHER" id="PTHR43798:SF5">
    <property type="entry name" value="MONOACYLGLYCEROL LIPASE ABHD6"/>
    <property type="match status" value="1"/>
</dbReference>
<dbReference type="PANTHER" id="PTHR43798">
    <property type="entry name" value="MONOACYLGLYCEROL LIPASE"/>
    <property type="match status" value="1"/>
</dbReference>
<dbReference type="OrthoDB" id="6251202at2"/>
<dbReference type="InterPro" id="IPR022742">
    <property type="entry name" value="Hydrolase_4"/>
</dbReference>
<feature type="domain" description="Serine aminopeptidase S33" evidence="1">
    <location>
        <begin position="37"/>
        <end position="216"/>
    </location>
</feature>
<evidence type="ECO:0000259" key="1">
    <source>
        <dbReference type="Pfam" id="PF12146"/>
    </source>
</evidence>
<dbReference type="STRING" id="295068.MAQ5080_02129"/>
<dbReference type="Pfam" id="PF12146">
    <property type="entry name" value="Hydrolase_4"/>
    <property type="match status" value="1"/>
</dbReference>
<dbReference type="Gene3D" id="3.40.50.1820">
    <property type="entry name" value="alpha/beta hydrolase"/>
    <property type="match status" value="1"/>
</dbReference>
<dbReference type="GO" id="GO:0016020">
    <property type="term" value="C:membrane"/>
    <property type="evidence" value="ECO:0007669"/>
    <property type="project" value="TreeGrafter"/>
</dbReference>
<keyword evidence="3" id="KW-1185">Reference proteome</keyword>
<keyword evidence="2" id="KW-0378">Hydrolase</keyword>
<protein>
    <submittedName>
        <fullName evidence="2">Alpha/beta hydrolase family protein</fullName>
    </submittedName>
</protein>